<dbReference type="AlphaFoldDB" id="A0A6J7QAP8"/>
<dbReference type="EMBL" id="CAFBPJ010000049">
    <property type="protein sequence ID" value="CAB5014840.1"/>
    <property type="molecule type" value="Genomic_DNA"/>
</dbReference>
<reference evidence="2" key="1">
    <citation type="submission" date="2020-05" db="EMBL/GenBank/DDBJ databases">
        <authorList>
            <person name="Chiriac C."/>
            <person name="Salcher M."/>
            <person name="Ghai R."/>
            <person name="Kavagutti S V."/>
        </authorList>
    </citation>
    <scope>NUCLEOTIDE SEQUENCE</scope>
</reference>
<evidence type="ECO:0000313" key="2">
    <source>
        <dbReference type="EMBL" id="CAB5014840.1"/>
    </source>
</evidence>
<sequence length="112" mass="12196">MIVKPDASGLDFPGGSQDPQQAGWLGRGRLHCVINVGCTGKFDGRDHRAIGGDSNRAQRLRGAEVPRCRGAEVKLPTSNQIMDSPNTFIEPLGFFVPASRVGHVRIKGRKFR</sequence>
<protein>
    <submittedName>
        <fullName evidence="2">Unannotated protein</fullName>
    </submittedName>
</protein>
<feature type="region of interest" description="Disordered" evidence="1">
    <location>
        <begin position="1"/>
        <end position="21"/>
    </location>
</feature>
<accession>A0A6J7QAP8</accession>
<name>A0A6J7QAP8_9ZZZZ</name>
<gene>
    <name evidence="2" type="ORF">UFOPK4092_00590</name>
</gene>
<evidence type="ECO:0000256" key="1">
    <source>
        <dbReference type="SAM" id="MobiDB-lite"/>
    </source>
</evidence>
<proteinExistence type="predicted"/>
<organism evidence="2">
    <name type="scientific">freshwater metagenome</name>
    <dbReference type="NCBI Taxonomy" id="449393"/>
    <lineage>
        <taxon>unclassified sequences</taxon>
        <taxon>metagenomes</taxon>
        <taxon>ecological metagenomes</taxon>
    </lineage>
</organism>